<dbReference type="PANTHER" id="PTHR38687:SF2">
    <property type="entry name" value="CELL DIVISION PROTEIN FTSN"/>
    <property type="match status" value="1"/>
</dbReference>
<evidence type="ECO:0000313" key="2">
    <source>
        <dbReference type="EMBL" id="EAR28872.1"/>
    </source>
</evidence>
<dbReference type="AlphaFoldDB" id="A4C8F7"/>
<comment type="caution">
    <text evidence="2">The sequence shown here is derived from an EMBL/GenBank/DDBJ whole genome shotgun (WGS) entry which is preliminary data.</text>
</comment>
<dbReference type="RefSeq" id="WP_009838134.1">
    <property type="nucleotide sequence ID" value="NZ_AAOH01000003.1"/>
</dbReference>
<keyword evidence="3" id="KW-1185">Reference proteome</keyword>
<dbReference type="GO" id="GO:0042834">
    <property type="term" value="F:peptidoglycan binding"/>
    <property type="evidence" value="ECO:0007669"/>
    <property type="project" value="InterPro"/>
</dbReference>
<dbReference type="InterPro" id="IPR036680">
    <property type="entry name" value="SPOR-like_sf"/>
</dbReference>
<evidence type="ECO:0000259" key="1">
    <source>
        <dbReference type="PROSITE" id="PS51724"/>
    </source>
</evidence>
<dbReference type="SUPFAM" id="SSF110997">
    <property type="entry name" value="Sporulation related repeat"/>
    <property type="match status" value="1"/>
</dbReference>
<dbReference type="OrthoDB" id="8558195at2"/>
<evidence type="ECO:0000313" key="3">
    <source>
        <dbReference type="Proteomes" id="UP000006201"/>
    </source>
</evidence>
<dbReference type="PANTHER" id="PTHR38687">
    <property type="entry name" value="CELL DIVISION PROTEIN DEDD-RELATED"/>
    <property type="match status" value="1"/>
</dbReference>
<gene>
    <name evidence="2" type="ORF">PTD2_07509</name>
</gene>
<dbReference type="eggNOG" id="COG3087">
    <property type="taxonomic scope" value="Bacteria"/>
</dbReference>
<accession>A4C8F7</accession>
<sequence>MSQQDFINKKRPSKKQAPVKKKLPIGLILLAVLLVSGLAYGLWYISNHQPAPTPGVNAKKTVTKPVEPKPQPPKFIEEIKQHEVQVEVKEQEQKGPYALICGSFKTDERAQSQKAIIAFEGITSEVRQSKNGYYQVRLGPYSTKRIAESEKNKLKRANAARCNIINWS</sequence>
<dbReference type="EMBL" id="AAOH01000003">
    <property type="protein sequence ID" value="EAR28872.1"/>
    <property type="molecule type" value="Genomic_DNA"/>
</dbReference>
<organism evidence="2 3">
    <name type="scientific">Pseudoalteromonas tunicata D2</name>
    <dbReference type="NCBI Taxonomy" id="87626"/>
    <lineage>
        <taxon>Bacteria</taxon>
        <taxon>Pseudomonadati</taxon>
        <taxon>Pseudomonadota</taxon>
        <taxon>Gammaproteobacteria</taxon>
        <taxon>Alteromonadales</taxon>
        <taxon>Pseudoalteromonadaceae</taxon>
        <taxon>Pseudoalteromonas</taxon>
    </lineage>
</organism>
<dbReference type="Pfam" id="PF05036">
    <property type="entry name" value="SPOR"/>
    <property type="match status" value="1"/>
</dbReference>
<reference evidence="2 3" key="1">
    <citation type="submission" date="2006-02" db="EMBL/GenBank/DDBJ databases">
        <authorList>
            <person name="Moran M.A."/>
            <person name="Kjelleberg S."/>
            <person name="Egan S."/>
            <person name="Saunders N."/>
            <person name="Thomas T."/>
            <person name="Ferriera S."/>
            <person name="Johnson J."/>
            <person name="Kravitz S."/>
            <person name="Halpern A."/>
            <person name="Remington K."/>
            <person name="Beeson K."/>
            <person name="Tran B."/>
            <person name="Rogers Y.-H."/>
            <person name="Friedman R."/>
            <person name="Venter J.C."/>
        </authorList>
    </citation>
    <scope>NUCLEOTIDE SEQUENCE [LARGE SCALE GENOMIC DNA]</scope>
    <source>
        <strain evidence="2 3">D2</strain>
    </source>
</reference>
<dbReference type="InterPro" id="IPR007730">
    <property type="entry name" value="SPOR-like_dom"/>
</dbReference>
<protein>
    <recommendedName>
        <fullName evidence="1">SPOR domain-containing protein</fullName>
    </recommendedName>
</protein>
<dbReference type="InterPro" id="IPR052521">
    <property type="entry name" value="Cell_div_SPOR-domain"/>
</dbReference>
<dbReference type="PROSITE" id="PS51724">
    <property type="entry name" value="SPOR"/>
    <property type="match status" value="1"/>
</dbReference>
<feature type="domain" description="SPOR" evidence="1">
    <location>
        <begin position="91"/>
        <end position="167"/>
    </location>
</feature>
<dbReference type="Gene3D" id="3.30.70.1070">
    <property type="entry name" value="Sporulation related repeat"/>
    <property type="match status" value="1"/>
</dbReference>
<dbReference type="Proteomes" id="UP000006201">
    <property type="component" value="Unassembled WGS sequence"/>
</dbReference>
<dbReference type="STRING" id="87626.PTD2_07509"/>
<dbReference type="HOGENOM" id="CLU_058902_1_0_6"/>
<name>A4C8F7_9GAMM</name>
<proteinExistence type="predicted"/>